<comment type="caution">
    <text evidence="1">The sequence shown here is derived from an EMBL/GenBank/DDBJ whole genome shotgun (WGS) entry which is preliminary data.</text>
</comment>
<evidence type="ECO:0000313" key="2">
    <source>
        <dbReference type="Proteomes" id="UP001596292"/>
    </source>
</evidence>
<evidence type="ECO:0000313" key="1">
    <source>
        <dbReference type="EMBL" id="MFC6791478.1"/>
    </source>
</evidence>
<protein>
    <recommendedName>
        <fullName evidence="3">Tc1-like transposase DDE domain-containing protein</fullName>
    </recommendedName>
</protein>
<dbReference type="EMBL" id="JBHSWN010000001">
    <property type="protein sequence ID" value="MFC6791478.1"/>
    <property type="molecule type" value="Genomic_DNA"/>
</dbReference>
<dbReference type="Proteomes" id="UP001596292">
    <property type="component" value="Unassembled WGS sequence"/>
</dbReference>
<proteinExistence type="predicted"/>
<name>A0ABW2BM30_9HYPH</name>
<accession>A0ABW2BM30</accession>
<gene>
    <name evidence="1" type="ORF">ACFQE0_18795</name>
</gene>
<reference evidence="2" key="1">
    <citation type="journal article" date="2019" name="Int. J. Syst. Evol. Microbiol.">
        <title>The Global Catalogue of Microorganisms (GCM) 10K type strain sequencing project: providing services to taxonomists for standard genome sequencing and annotation.</title>
        <authorList>
            <consortium name="The Broad Institute Genomics Platform"/>
            <consortium name="The Broad Institute Genome Sequencing Center for Infectious Disease"/>
            <person name="Wu L."/>
            <person name="Ma J."/>
        </authorList>
    </citation>
    <scope>NUCLEOTIDE SEQUENCE [LARGE SCALE GENOMIC DNA]</scope>
    <source>
        <strain evidence="2">CCUG 48316</strain>
    </source>
</reference>
<evidence type="ECO:0008006" key="3">
    <source>
        <dbReference type="Google" id="ProtNLM"/>
    </source>
</evidence>
<keyword evidence="2" id="KW-1185">Reference proteome</keyword>
<organism evidence="1 2">
    <name type="scientific">Methylobacterium komagatae</name>
    <dbReference type="NCBI Taxonomy" id="374425"/>
    <lineage>
        <taxon>Bacteria</taxon>
        <taxon>Pseudomonadati</taxon>
        <taxon>Pseudomonadota</taxon>
        <taxon>Alphaproteobacteria</taxon>
        <taxon>Hyphomicrobiales</taxon>
        <taxon>Methylobacteriaceae</taxon>
        <taxon>Methylobacterium</taxon>
    </lineage>
</organism>
<dbReference type="RefSeq" id="WP_378972404.1">
    <property type="nucleotide sequence ID" value="NZ_JBHSWN010000001.1"/>
</dbReference>
<sequence>MLQPADTVIVDNLKAQMVVGAREVIEAVGTLGVYLLPYRPKFDPIEQIFAKLEHLLRAATAGTVPDL</sequence>